<proteinExistence type="predicted"/>
<reference evidence="2 3" key="1">
    <citation type="submission" date="2019-08" db="EMBL/GenBank/DDBJ databases">
        <title>The genome sequence of a newly discovered highly antifungal drug resistant Aspergillus species, Aspergillus tanneri NIH 1004.</title>
        <authorList>
            <person name="Mounaud S."/>
            <person name="Singh I."/>
            <person name="Joardar V."/>
            <person name="Pakala S."/>
            <person name="Pakala S."/>
            <person name="Venepally P."/>
            <person name="Chung J.K."/>
            <person name="Losada L."/>
            <person name="Nierman W.C."/>
        </authorList>
    </citation>
    <scope>NUCLEOTIDE SEQUENCE [LARGE SCALE GENOMIC DNA]</scope>
    <source>
        <strain evidence="2 3">NIH1004</strain>
    </source>
</reference>
<sequence length="103" mass="11935">MFVQEIQELCSASESNPNEEEQRLREEQQLREQAEEELKSRLKEQQFPNFSTRAMCTLGLAIQKDKDSSTKATLRMPIVNSTRPSFEGGPTFQTDRFQYGRTT</sequence>
<dbReference type="Proteomes" id="UP000324241">
    <property type="component" value="Unassembled WGS sequence"/>
</dbReference>
<accession>A0A5M9MPR0</accession>
<evidence type="ECO:0000313" key="3">
    <source>
        <dbReference type="Proteomes" id="UP000324241"/>
    </source>
</evidence>
<gene>
    <name evidence="2" type="ORF">ATNIH1004_006578</name>
</gene>
<name>A0A5M9MPR0_9EURO</name>
<organism evidence="2 3">
    <name type="scientific">Aspergillus tanneri</name>
    <dbReference type="NCBI Taxonomy" id="1220188"/>
    <lineage>
        <taxon>Eukaryota</taxon>
        <taxon>Fungi</taxon>
        <taxon>Dikarya</taxon>
        <taxon>Ascomycota</taxon>
        <taxon>Pezizomycotina</taxon>
        <taxon>Eurotiomycetes</taxon>
        <taxon>Eurotiomycetidae</taxon>
        <taxon>Eurotiales</taxon>
        <taxon>Aspergillaceae</taxon>
        <taxon>Aspergillus</taxon>
        <taxon>Aspergillus subgen. Circumdati</taxon>
    </lineage>
</organism>
<dbReference type="EMBL" id="QUQM01000004">
    <property type="protein sequence ID" value="KAA8647876.1"/>
    <property type="molecule type" value="Genomic_DNA"/>
</dbReference>
<dbReference type="GeneID" id="54329280"/>
<comment type="caution">
    <text evidence="2">The sequence shown here is derived from an EMBL/GenBank/DDBJ whole genome shotgun (WGS) entry which is preliminary data.</text>
</comment>
<evidence type="ECO:0000313" key="2">
    <source>
        <dbReference type="EMBL" id="KAA8647876.1"/>
    </source>
</evidence>
<dbReference type="RefSeq" id="XP_033427237.1">
    <property type="nucleotide sequence ID" value="XM_033571205.1"/>
</dbReference>
<feature type="region of interest" description="Disordered" evidence="1">
    <location>
        <begin position="77"/>
        <end position="103"/>
    </location>
</feature>
<protein>
    <submittedName>
        <fullName evidence="2">Uncharacterized protein</fullName>
    </submittedName>
</protein>
<dbReference type="AlphaFoldDB" id="A0A5M9MPR0"/>
<feature type="compositionally biased region" description="Polar residues" evidence="1">
    <location>
        <begin position="91"/>
        <end position="103"/>
    </location>
</feature>
<evidence type="ECO:0000256" key="1">
    <source>
        <dbReference type="SAM" id="MobiDB-lite"/>
    </source>
</evidence>
<feature type="compositionally biased region" description="Basic and acidic residues" evidence="1">
    <location>
        <begin position="20"/>
        <end position="41"/>
    </location>
</feature>
<feature type="region of interest" description="Disordered" evidence="1">
    <location>
        <begin position="8"/>
        <end position="41"/>
    </location>
</feature>